<dbReference type="GO" id="GO:0005524">
    <property type="term" value="F:ATP binding"/>
    <property type="evidence" value="ECO:0007669"/>
    <property type="project" value="UniProtKB-KW"/>
</dbReference>
<dbReference type="PROSITE" id="PS00154">
    <property type="entry name" value="ATPASE_E1_E2"/>
    <property type="match status" value="1"/>
</dbReference>
<dbReference type="InterPro" id="IPR023214">
    <property type="entry name" value="HAD_sf"/>
</dbReference>
<keyword evidence="11" id="KW-0067">ATP-binding</keyword>
<dbReference type="Pfam" id="PF00690">
    <property type="entry name" value="Cation_ATPase_N"/>
    <property type="match status" value="1"/>
</dbReference>
<dbReference type="PANTHER" id="PTHR42861">
    <property type="entry name" value="CALCIUM-TRANSPORTING ATPASE"/>
    <property type="match status" value="1"/>
</dbReference>
<organism evidence="20 21">
    <name type="scientific">Romboutsia lituseburensis DSM 797</name>
    <dbReference type="NCBI Taxonomy" id="1121325"/>
    <lineage>
        <taxon>Bacteria</taxon>
        <taxon>Bacillati</taxon>
        <taxon>Bacillota</taxon>
        <taxon>Clostridia</taxon>
        <taxon>Peptostreptococcales</taxon>
        <taxon>Peptostreptococcaceae</taxon>
        <taxon>Romboutsia</taxon>
    </lineage>
</organism>
<comment type="catalytic activity">
    <reaction evidence="17">
        <text>Mg(2+)(out) + ATP + H2O = Mg(2+)(in) + ADP + phosphate + H(+)</text>
        <dbReference type="Rhea" id="RHEA:10260"/>
        <dbReference type="ChEBI" id="CHEBI:15377"/>
        <dbReference type="ChEBI" id="CHEBI:15378"/>
        <dbReference type="ChEBI" id="CHEBI:18420"/>
        <dbReference type="ChEBI" id="CHEBI:30616"/>
        <dbReference type="ChEBI" id="CHEBI:43474"/>
        <dbReference type="ChEBI" id="CHEBI:456216"/>
        <dbReference type="EC" id="7.2.2.14"/>
    </reaction>
</comment>
<comment type="similarity">
    <text evidence="3">Belongs to the cation transport ATPase (P-type) (TC 3.A.3) family. Type IIIB subfamily.</text>
</comment>
<dbReference type="SUPFAM" id="SSF81665">
    <property type="entry name" value="Calcium ATPase, transmembrane domain M"/>
    <property type="match status" value="1"/>
</dbReference>
<dbReference type="CDD" id="cd02077">
    <property type="entry name" value="P-type_ATPase_Mg"/>
    <property type="match status" value="1"/>
</dbReference>
<keyword evidence="9 18" id="KW-0812">Transmembrane</keyword>
<dbReference type="InterPro" id="IPR036412">
    <property type="entry name" value="HAD-like_sf"/>
</dbReference>
<feature type="transmembrane region" description="Helical" evidence="18">
    <location>
        <begin position="694"/>
        <end position="711"/>
    </location>
</feature>
<evidence type="ECO:0000256" key="15">
    <source>
        <dbReference type="ARBA" id="ARBA00023136"/>
    </source>
</evidence>
<dbReference type="InterPro" id="IPR008250">
    <property type="entry name" value="ATPase_P-typ_transduc_dom_A_sf"/>
</dbReference>
<keyword evidence="6" id="KW-1003">Cell membrane</keyword>
<dbReference type="Gene3D" id="1.20.1110.10">
    <property type="entry name" value="Calcium-transporting ATPase, transmembrane domain"/>
    <property type="match status" value="1"/>
</dbReference>
<evidence type="ECO:0000256" key="14">
    <source>
        <dbReference type="ARBA" id="ARBA00022989"/>
    </source>
</evidence>
<evidence type="ECO:0000256" key="12">
    <source>
        <dbReference type="ARBA" id="ARBA00022842"/>
    </source>
</evidence>
<dbReference type="RefSeq" id="WP_092725808.1">
    <property type="nucleotide sequence ID" value="NZ_FNGW01000004.1"/>
</dbReference>
<evidence type="ECO:0000256" key="10">
    <source>
        <dbReference type="ARBA" id="ARBA00022741"/>
    </source>
</evidence>
<evidence type="ECO:0000256" key="16">
    <source>
        <dbReference type="ARBA" id="ARBA00029806"/>
    </source>
</evidence>
<dbReference type="InterPro" id="IPR044492">
    <property type="entry name" value="P_typ_ATPase_HD_dom"/>
</dbReference>
<keyword evidence="8" id="KW-0597">Phosphoprotein</keyword>
<dbReference type="SMART" id="SM00831">
    <property type="entry name" value="Cation_ATPase_N"/>
    <property type="match status" value="1"/>
</dbReference>
<evidence type="ECO:0000256" key="17">
    <source>
        <dbReference type="ARBA" id="ARBA00047295"/>
    </source>
</evidence>
<comment type="function">
    <text evidence="1">Mediates magnesium influx to the cytosol.</text>
</comment>
<dbReference type="SFLD" id="SFLDF00027">
    <property type="entry name" value="p-type_atpase"/>
    <property type="match status" value="1"/>
</dbReference>
<dbReference type="Gene3D" id="3.40.50.1000">
    <property type="entry name" value="HAD superfamily/HAD-like"/>
    <property type="match status" value="1"/>
</dbReference>
<keyword evidence="13" id="KW-1278">Translocase</keyword>
<evidence type="ECO:0000256" key="11">
    <source>
        <dbReference type="ARBA" id="ARBA00022840"/>
    </source>
</evidence>
<evidence type="ECO:0000259" key="19">
    <source>
        <dbReference type="SMART" id="SM00831"/>
    </source>
</evidence>
<dbReference type="Pfam" id="PF13246">
    <property type="entry name" value="Cation_ATPase"/>
    <property type="match status" value="1"/>
</dbReference>
<dbReference type="EMBL" id="FNGW01000004">
    <property type="protein sequence ID" value="SDL98744.1"/>
    <property type="molecule type" value="Genomic_DNA"/>
</dbReference>
<evidence type="ECO:0000256" key="8">
    <source>
        <dbReference type="ARBA" id="ARBA00022553"/>
    </source>
</evidence>
<evidence type="ECO:0000256" key="9">
    <source>
        <dbReference type="ARBA" id="ARBA00022692"/>
    </source>
</evidence>
<dbReference type="Pfam" id="PF00122">
    <property type="entry name" value="E1-E2_ATPase"/>
    <property type="match status" value="1"/>
</dbReference>
<dbReference type="AlphaFoldDB" id="A0A1G9PJ50"/>
<evidence type="ECO:0000313" key="20">
    <source>
        <dbReference type="EMBL" id="SDL98744.1"/>
    </source>
</evidence>
<dbReference type="STRING" id="1121325.SAMN04515677_104386"/>
<comment type="subcellular location">
    <subcellularLocation>
        <location evidence="2">Cell inner membrane</location>
        <topology evidence="2">Multi-pass membrane protein</topology>
    </subcellularLocation>
</comment>
<name>A0A1G9PJ50_9FIRM</name>
<evidence type="ECO:0000256" key="1">
    <source>
        <dbReference type="ARBA" id="ARBA00003954"/>
    </source>
</evidence>
<keyword evidence="21" id="KW-1185">Reference proteome</keyword>
<feature type="transmembrane region" description="Helical" evidence="18">
    <location>
        <begin position="800"/>
        <end position="820"/>
    </location>
</feature>
<dbReference type="NCBIfam" id="NF011702">
    <property type="entry name" value="PRK15122.1"/>
    <property type="match status" value="1"/>
</dbReference>
<dbReference type="GO" id="GO:0015444">
    <property type="term" value="F:P-type magnesium transporter activity"/>
    <property type="evidence" value="ECO:0007669"/>
    <property type="project" value="UniProtKB-EC"/>
</dbReference>
<dbReference type="InterPro" id="IPR023298">
    <property type="entry name" value="ATPase_P-typ_TM_dom_sf"/>
</dbReference>
<keyword evidence="10" id="KW-0547">Nucleotide-binding</keyword>
<accession>A0A1G9PJ50</accession>
<feature type="transmembrane region" description="Helical" evidence="18">
    <location>
        <begin position="79"/>
        <end position="98"/>
    </location>
</feature>
<feature type="transmembrane region" description="Helical" evidence="18">
    <location>
        <begin position="765"/>
        <end position="788"/>
    </location>
</feature>
<dbReference type="Proteomes" id="UP000199068">
    <property type="component" value="Unassembled WGS sequence"/>
</dbReference>
<dbReference type="InterPro" id="IPR001757">
    <property type="entry name" value="P_typ_ATPase"/>
</dbReference>
<evidence type="ECO:0000313" key="21">
    <source>
        <dbReference type="Proteomes" id="UP000199068"/>
    </source>
</evidence>
<protein>
    <recommendedName>
        <fullName evidence="5">Magnesium-transporting ATPase, P-type 1</fullName>
        <ecNumber evidence="4">7.2.2.14</ecNumber>
    </recommendedName>
    <alternativeName>
        <fullName evidence="16">Mg(2+) transport ATPase, P-type 1</fullName>
    </alternativeName>
</protein>
<dbReference type="SFLD" id="SFLDS00003">
    <property type="entry name" value="Haloacid_Dehalogenase"/>
    <property type="match status" value="1"/>
</dbReference>
<dbReference type="PRINTS" id="PR01836">
    <property type="entry name" value="MGATPASE"/>
</dbReference>
<dbReference type="SUPFAM" id="SSF56784">
    <property type="entry name" value="HAD-like"/>
    <property type="match status" value="1"/>
</dbReference>
<dbReference type="EC" id="7.2.2.14" evidence="4"/>
<dbReference type="SUPFAM" id="SSF81653">
    <property type="entry name" value="Calcium ATPase, transduction domain A"/>
    <property type="match status" value="1"/>
</dbReference>
<evidence type="ECO:0000256" key="13">
    <source>
        <dbReference type="ARBA" id="ARBA00022967"/>
    </source>
</evidence>
<dbReference type="InterPro" id="IPR018303">
    <property type="entry name" value="ATPase_P-typ_P_site"/>
</dbReference>
<evidence type="ECO:0000256" key="6">
    <source>
        <dbReference type="ARBA" id="ARBA00022475"/>
    </source>
</evidence>
<evidence type="ECO:0000256" key="2">
    <source>
        <dbReference type="ARBA" id="ARBA00004429"/>
    </source>
</evidence>
<dbReference type="InterPro" id="IPR059000">
    <property type="entry name" value="ATPase_P-type_domA"/>
</dbReference>
<proteinExistence type="inferred from homology"/>
<evidence type="ECO:0000256" key="4">
    <source>
        <dbReference type="ARBA" id="ARBA00012786"/>
    </source>
</evidence>
<dbReference type="Gene3D" id="3.40.1110.10">
    <property type="entry name" value="Calcium-transporting ATPase, cytoplasmic domain N"/>
    <property type="match status" value="1"/>
</dbReference>
<keyword evidence="7" id="KW-0997">Cell inner membrane</keyword>
<feature type="transmembrane region" description="Helical" evidence="18">
    <location>
        <begin position="832"/>
        <end position="854"/>
    </location>
</feature>
<evidence type="ECO:0000256" key="3">
    <source>
        <dbReference type="ARBA" id="ARBA00008746"/>
    </source>
</evidence>
<dbReference type="SFLD" id="SFLDG00002">
    <property type="entry name" value="C1.7:_P-type_atpase_like"/>
    <property type="match status" value="1"/>
</dbReference>
<keyword evidence="15 18" id="KW-0472">Membrane</keyword>
<dbReference type="InterPro" id="IPR006415">
    <property type="entry name" value="P-type_ATPase_IIIB"/>
</dbReference>
<dbReference type="NCBIfam" id="TIGR01494">
    <property type="entry name" value="ATPase_P-type"/>
    <property type="match status" value="2"/>
</dbReference>
<sequence>MKLKFNRKPIQIAKRLNKEETEEKLVKFSALSPEELMEEFNTSEGGLTKDLVQKRTEEYGKNELNQSDEDSWYKRLFEAFINPFTLVLLLLAIVSFVTDFLIAKPGEKELTTVIIIATMVTLSAMLKFIQEGKSNNAGKQLKAMIKTTSTVIRDNKEYEVPIEDLVPGDVIRLMAGDMIPADVRIISAKDLFISQASMTGESEPVEKFANLKNNKLRLTNYIEAQNLAFMGTNVISGSATAIVIITGDDTQIGTIANTVTEKRELTSFDEGVNAVSVLLIKFMMIMVPIVFLINGITKGNWLNALLFGISIAVGLTPEMLPMIVTTNLAKGALSMSKSKTIVKNLNSIQNFGAIDVLCTDKTGTITEDKIILERHLDIHGNEDIRVLRHGYLVSYFQTGLKNLLDQAILDHGRQNGLKTLNEAYEKVDEIPFDFTRRRMSVVLKDNNEKTQMITKGAVEEMLDICTFAEYQGEVVELTEEIKEEILETVKDLNGVGMRVIAVAQKTQPSPEGIFSVQDESDMVLMGYIGFLDPPKQSSVEAIKALKEYGVDVKVLTGDNEKVTRHVCNQVGISVDNILLGHQVEVMTDEELKVEVERTSIFAKLSPQQKARIVSILRENGHVVGFMGDGINDAPAMRKADIGISVDTAVDIAKESADVILLEKDLMVLEKGIVEGRKTFANIVKYIKMTASSNFGNMFSVLVASALLPFLPMLPVQLLILNLIYDISCISIPWDNVDEEYLKVPRKWNADSIGSFMRWIGPTSSIFDILTYIVLFFVICPMITGGHYWSPGVDKELFMMAFNAGWFIESLWTQTLVIHMIRTPKIPFIQSNASTQLTVFTTIGIIIGTLIPYIPFGTALDMYPMPAVYFAWLALIIVGYMVVVTIFKKIYIKKYGELL</sequence>
<evidence type="ECO:0000256" key="18">
    <source>
        <dbReference type="SAM" id="Phobius"/>
    </source>
</evidence>
<keyword evidence="12" id="KW-0460">Magnesium</keyword>
<feature type="transmembrane region" description="Helical" evidence="18">
    <location>
        <begin position="866"/>
        <end position="886"/>
    </location>
</feature>
<gene>
    <name evidence="20" type="ORF">SAMN04515677_104386</name>
</gene>
<feature type="transmembrane region" description="Helical" evidence="18">
    <location>
        <begin position="110"/>
        <end position="129"/>
    </location>
</feature>
<dbReference type="Gene3D" id="2.70.150.10">
    <property type="entry name" value="Calcium-transporting ATPase, cytoplasmic transduction domain A"/>
    <property type="match status" value="1"/>
</dbReference>
<evidence type="ECO:0000256" key="5">
    <source>
        <dbReference type="ARBA" id="ARBA00013555"/>
    </source>
</evidence>
<feature type="transmembrane region" description="Helical" evidence="18">
    <location>
        <begin position="272"/>
        <end position="293"/>
    </location>
</feature>
<keyword evidence="14 18" id="KW-1133">Transmembrane helix</keyword>
<feature type="transmembrane region" description="Helical" evidence="18">
    <location>
        <begin position="305"/>
        <end position="329"/>
    </location>
</feature>
<dbReference type="NCBIfam" id="TIGR01524">
    <property type="entry name" value="ATPase-IIIB_Mg"/>
    <property type="match status" value="1"/>
</dbReference>
<dbReference type="InterPro" id="IPR023299">
    <property type="entry name" value="ATPase_P-typ_cyto_dom_N"/>
</dbReference>
<dbReference type="InterPro" id="IPR004014">
    <property type="entry name" value="ATPase_P-typ_cation-transptr_N"/>
</dbReference>
<dbReference type="Pfam" id="PF00689">
    <property type="entry name" value="Cation_ATPase_C"/>
    <property type="match status" value="1"/>
</dbReference>
<feature type="domain" description="Cation-transporting P-type ATPase N-terminal" evidence="19">
    <location>
        <begin position="27"/>
        <end position="100"/>
    </location>
</feature>
<dbReference type="GO" id="GO:0005886">
    <property type="term" value="C:plasma membrane"/>
    <property type="evidence" value="ECO:0007669"/>
    <property type="project" value="UniProtKB-SubCell"/>
</dbReference>
<reference evidence="20 21" key="1">
    <citation type="submission" date="2016-10" db="EMBL/GenBank/DDBJ databases">
        <authorList>
            <person name="de Groot N.N."/>
        </authorList>
    </citation>
    <scope>NUCLEOTIDE SEQUENCE [LARGE SCALE GENOMIC DNA]</scope>
    <source>
        <strain evidence="20 21">DSM 797</strain>
    </source>
</reference>
<dbReference type="InterPro" id="IPR006068">
    <property type="entry name" value="ATPase_P-typ_cation-transptr_C"/>
</dbReference>
<evidence type="ECO:0000256" key="7">
    <source>
        <dbReference type="ARBA" id="ARBA00022519"/>
    </source>
</evidence>
<dbReference type="GO" id="GO:0016887">
    <property type="term" value="F:ATP hydrolysis activity"/>
    <property type="evidence" value="ECO:0007669"/>
    <property type="project" value="InterPro"/>
</dbReference>